<evidence type="ECO:0000313" key="2">
    <source>
        <dbReference type="EMBL" id="KZV16634.1"/>
    </source>
</evidence>
<dbReference type="AlphaFoldDB" id="A0A2Z7A523"/>
<evidence type="ECO:0000313" key="3">
    <source>
        <dbReference type="Proteomes" id="UP000250235"/>
    </source>
</evidence>
<sequence>MSSPPVGVNSAGSSPAPFKPSEPRGSACSIVYHNKPRTHVDLPAPATLVGDPPAGPPPGPSGAIGTNHGPNRAPHLMNDSPESGIPPTACNTVRPHVKSRSSHDLANLSSLMDHHEPPRTLTHRSSHDP</sequence>
<dbReference type="Proteomes" id="UP000250235">
    <property type="component" value="Unassembled WGS sequence"/>
</dbReference>
<keyword evidence="3" id="KW-1185">Reference proteome</keyword>
<protein>
    <submittedName>
        <fullName evidence="2">Uncharacterized protein</fullName>
    </submittedName>
</protein>
<proteinExistence type="predicted"/>
<evidence type="ECO:0000256" key="1">
    <source>
        <dbReference type="SAM" id="MobiDB-lite"/>
    </source>
</evidence>
<gene>
    <name evidence="2" type="ORF">F511_44916</name>
</gene>
<feature type="region of interest" description="Disordered" evidence="1">
    <location>
        <begin position="1"/>
        <end position="129"/>
    </location>
</feature>
<reference evidence="2 3" key="1">
    <citation type="journal article" date="2015" name="Proc. Natl. Acad. Sci. U.S.A.">
        <title>The resurrection genome of Boea hygrometrica: A blueprint for survival of dehydration.</title>
        <authorList>
            <person name="Xiao L."/>
            <person name="Yang G."/>
            <person name="Zhang L."/>
            <person name="Yang X."/>
            <person name="Zhao S."/>
            <person name="Ji Z."/>
            <person name="Zhou Q."/>
            <person name="Hu M."/>
            <person name="Wang Y."/>
            <person name="Chen M."/>
            <person name="Xu Y."/>
            <person name="Jin H."/>
            <person name="Xiao X."/>
            <person name="Hu G."/>
            <person name="Bao F."/>
            <person name="Hu Y."/>
            <person name="Wan P."/>
            <person name="Li L."/>
            <person name="Deng X."/>
            <person name="Kuang T."/>
            <person name="Xiang C."/>
            <person name="Zhu J.K."/>
            <person name="Oliver M.J."/>
            <person name="He Y."/>
        </authorList>
    </citation>
    <scope>NUCLEOTIDE SEQUENCE [LARGE SCALE GENOMIC DNA]</scope>
    <source>
        <strain evidence="3">cv. XS01</strain>
    </source>
</reference>
<name>A0A2Z7A523_9LAMI</name>
<accession>A0A2Z7A523</accession>
<dbReference type="EMBL" id="KV018985">
    <property type="protein sequence ID" value="KZV16634.1"/>
    <property type="molecule type" value="Genomic_DNA"/>
</dbReference>
<organism evidence="2 3">
    <name type="scientific">Dorcoceras hygrometricum</name>
    <dbReference type="NCBI Taxonomy" id="472368"/>
    <lineage>
        <taxon>Eukaryota</taxon>
        <taxon>Viridiplantae</taxon>
        <taxon>Streptophyta</taxon>
        <taxon>Embryophyta</taxon>
        <taxon>Tracheophyta</taxon>
        <taxon>Spermatophyta</taxon>
        <taxon>Magnoliopsida</taxon>
        <taxon>eudicotyledons</taxon>
        <taxon>Gunneridae</taxon>
        <taxon>Pentapetalae</taxon>
        <taxon>asterids</taxon>
        <taxon>lamiids</taxon>
        <taxon>Lamiales</taxon>
        <taxon>Gesneriaceae</taxon>
        <taxon>Didymocarpoideae</taxon>
        <taxon>Trichosporeae</taxon>
        <taxon>Loxocarpinae</taxon>
        <taxon>Dorcoceras</taxon>
    </lineage>
</organism>